<dbReference type="EMBL" id="GEDC01031017">
    <property type="protein sequence ID" value="JAS06281.1"/>
    <property type="molecule type" value="Transcribed_RNA"/>
</dbReference>
<name>A0A1B6BYE2_9HEMI</name>
<proteinExistence type="predicted"/>
<gene>
    <name evidence="1" type="ORF">g.15760</name>
</gene>
<accession>A0A1B6BYE2</accession>
<sequence length="741" mass="83522">MKRDTTDQTKKKRKLIVYKGNVKIKGSLEVNKLKFINSTLSIRNHSKPILMSEINQTFWTKGSNQTISVPVVFENGISVKDDLDVQVVNNLNISDYWNNSVMLTSLIFENISIHQFVLSGKSNNQNNVDFKYLNESIVKREGTYFITGKKVFDKLYIKNLQGKRINNMKTSQFFLSENISDWDNVVIKNLTVGGNINTEFLNGHNITSKFENIVLANKDYNISSLRINNLTGNIVGLKTLNNLEFQQLIDVYDMIRNKSDLKINFNGSLTVPAILSTQTVNEKNLKDILPLVINGSNPSVIRGEKIFKSQIIVGHDFSMESLNKENFTEFYNSRLSKSRIQNITGLYSMKHTKIGNLSTKIINGVEVDNIVFINETDMVIKSDLKFNNLTVFNNLTALDVLDGCVLPQVEETLTFTNEVSWASLKVKDDVQWNSNSSGDIQRLIDYAMVKDKDQNITGMVSFDSPVEATHLETRFINDVNITFFMEDAILKNKPNQVVRGFTNFKDEIICSCIDVSGDTTIPIINDINIQELSSKLVMRNINSNINGYKIFQNGFRSNKLICKEGINGLKAEDIVTDSTNTSILPETVFNSLEIIESLNVENINNLNLNTFIQDIIKLDSTHEQTITGQLIFKENVHLAGDSFIKSINSINIDETLSTDSFNSSMQYVNGCTTIQADTAFNGNLTIDFINGKQLSKLYHSAALNTGNLTIKGNLVFNNEQSINTIDADNIYLNGDKVHHIH</sequence>
<organism evidence="1">
    <name type="scientific">Clastoptera arizonana</name>
    <name type="common">Arizona spittle bug</name>
    <dbReference type="NCBI Taxonomy" id="38151"/>
    <lineage>
        <taxon>Eukaryota</taxon>
        <taxon>Metazoa</taxon>
        <taxon>Ecdysozoa</taxon>
        <taxon>Arthropoda</taxon>
        <taxon>Hexapoda</taxon>
        <taxon>Insecta</taxon>
        <taxon>Pterygota</taxon>
        <taxon>Neoptera</taxon>
        <taxon>Paraneoptera</taxon>
        <taxon>Hemiptera</taxon>
        <taxon>Auchenorrhyncha</taxon>
        <taxon>Cercopoidea</taxon>
        <taxon>Clastopteridae</taxon>
        <taxon>Clastoptera</taxon>
    </lineage>
</organism>
<evidence type="ECO:0000313" key="1">
    <source>
        <dbReference type="EMBL" id="JAS06281.1"/>
    </source>
</evidence>
<dbReference type="AlphaFoldDB" id="A0A1B6BYE2"/>
<feature type="non-terminal residue" evidence="1">
    <location>
        <position position="741"/>
    </location>
</feature>
<reference evidence="1" key="1">
    <citation type="submission" date="2015-12" db="EMBL/GenBank/DDBJ databases">
        <title>De novo transcriptome assembly of four potential Pierce s Disease insect vectors from Arizona vineyards.</title>
        <authorList>
            <person name="Tassone E.E."/>
        </authorList>
    </citation>
    <scope>NUCLEOTIDE SEQUENCE</scope>
</reference>
<protein>
    <submittedName>
        <fullName evidence="1">Uncharacterized protein</fullName>
    </submittedName>
</protein>